<dbReference type="Proteomes" id="UP001460270">
    <property type="component" value="Unassembled WGS sequence"/>
</dbReference>
<protein>
    <recommendedName>
        <fullName evidence="2">non-specific serine/threonine protein kinase</fullName>
        <ecNumber evidence="2">2.7.11.1</ecNumber>
    </recommendedName>
    <alternativeName>
        <fullName evidence="13">Fused homolog</fullName>
    </alternativeName>
</protein>
<sequence length="1074" mass="120368">MNSYHVLELAGEGSFGRVYKGRKKFSGQVVALKFMPKVGRSEKELRNLKREIDIMRDLQHPNIVQLFDSFETDTEVVVVTEYAEGQLFQILEDDGNLPECQVREIACQLVSALYYLHSHRILHRDMKPQNILLGKSGVVKLCDFGFARAMSVSTLVLTSIKGTPLYMSPELVEEKPYDHTADLWSLGCILYELHTGAPPFYTNSIFHLVQMIVRDPVKWPTTMTDNCTSFLKGLLTKDPQKRLSWPDLLHHPFVEDGVQVFSDSTVFNPLTETPSPDMVARKLQQVASKTPQAKGGSRLLQKARENGKRKSSRQMQSHCGHAKATATQPTSGPTKLLPIEKVLKTSSHNLKSGDRGQISRDYAQEFPSVENGPQLFRRCFEDRRPSLHTQQADTEDFWGKLLQEVHQCRVNVLRHNDLIPRLKSTFFAFKAQLKSGTVIQPLEILQPLKLLICLFQSDQDDTYGFSLQIGMPYLLFDLISAIVEHSSITQPPWCVPTLGEIFELLLIFWSRHGDWAEEGYSQLEEHTKIFVAILNQPKFRTLAPLVASVLSNFTQHNVIVDTDVDALIKILQDLWEINEHCLPLPAGWGMFDGILDLLHHILSEHEGWLSSSFVDPSFFLELFKRVGVSLEGTPPSTALYSANGIYSFLSLALLAFTQDPNSCIPLFSDSSSKCVHTLGLLLKPHCLDLFVEDCSRRLDTDWTPDSLSVLSCHLLCFPFALDVPALTMSTILDLYVSCNVIAGLSQVIQTLIPSLLELPLSLLSRLLLCDPERSLSCLIDCAGDFLMLCWDSHFSESTDIQRRTAMSLLSDLIQLDVLWEAAVELLTALSQVARFFPQLNLEVLVVSRALTHTHEQIRAATCRLLANIQTSNANALFIKKSVIFQLLINCLHDSSMSVRRMACRAVGSFLGSLAKTECKSSGSSKKGFDVKGWTKDHVKTKSNQQPDCVTLAEQGEDVEKWTETVRRCTALLGSTLTDPDTVTRRHSCAALGNLVKLDGAVQWLLEEEVSSALLKAACMDPQHTVRQAAIVTLCVFSQQEPLRQVLMSLDSKRKLLQASLAFPQSNYEEILGLL</sequence>
<dbReference type="PANTHER" id="PTHR22983">
    <property type="entry name" value="PROTEIN KINASE RELATED"/>
    <property type="match status" value="1"/>
</dbReference>
<dbReference type="FunFam" id="3.30.200.20:FF:000042">
    <property type="entry name" value="Aurora kinase A"/>
    <property type="match status" value="1"/>
</dbReference>
<dbReference type="FunFam" id="1.10.510.10:FF:000292">
    <property type="entry name" value="Serine/threonine-protein kinase 36"/>
    <property type="match status" value="1"/>
</dbReference>
<evidence type="ECO:0000256" key="2">
    <source>
        <dbReference type="ARBA" id="ARBA00012513"/>
    </source>
</evidence>
<dbReference type="InterPro" id="IPR000357">
    <property type="entry name" value="HEAT"/>
</dbReference>
<dbReference type="InterPro" id="IPR016024">
    <property type="entry name" value="ARM-type_fold"/>
</dbReference>
<dbReference type="AlphaFoldDB" id="A0AAW0PE99"/>
<dbReference type="SUPFAM" id="SSF48371">
    <property type="entry name" value="ARM repeat"/>
    <property type="match status" value="1"/>
</dbReference>
<keyword evidence="3" id="KW-0963">Cytoplasm</keyword>
<evidence type="ECO:0000256" key="14">
    <source>
        <dbReference type="SAM" id="MobiDB-lite"/>
    </source>
</evidence>
<evidence type="ECO:0000256" key="10">
    <source>
        <dbReference type="ARBA" id="ARBA00023212"/>
    </source>
</evidence>
<comment type="catalytic activity">
    <reaction evidence="12">
        <text>L-seryl-[protein] + ATP = O-phospho-L-seryl-[protein] + ADP + H(+)</text>
        <dbReference type="Rhea" id="RHEA:17989"/>
        <dbReference type="Rhea" id="RHEA-COMP:9863"/>
        <dbReference type="Rhea" id="RHEA-COMP:11604"/>
        <dbReference type="ChEBI" id="CHEBI:15378"/>
        <dbReference type="ChEBI" id="CHEBI:29999"/>
        <dbReference type="ChEBI" id="CHEBI:30616"/>
        <dbReference type="ChEBI" id="CHEBI:83421"/>
        <dbReference type="ChEBI" id="CHEBI:456216"/>
        <dbReference type="EC" id="2.7.11.1"/>
    </reaction>
</comment>
<accession>A0AAW0PE99</accession>
<dbReference type="EMBL" id="JBBPFD010000005">
    <property type="protein sequence ID" value="KAK7925533.1"/>
    <property type="molecule type" value="Genomic_DNA"/>
</dbReference>
<comment type="caution">
    <text evidence="16">The sequence shown here is derived from an EMBL/GenBank/DDBJ whole genome shotgun (WGS) entry which is preliminary data.</text>
</comment>
<keyword evidence="5" id="KW-0808">Transferase</keyword>
<evidence type="ECO:0000256" key="1">
    <source>
        <dbReference type="ARBA" id="ARBA00004245"/>
    </source>
</evidence>
<keyword evidence="7" id="KW-0547">Nucleotide-binding</keyword>
<evidence type="ECO:0000256" key="4">
    <source>
        <dbReference type="ARBA" id="ARBA00022527"/>
    </source>
</evidence>
<keyword evidence="6" id="KW-0677">Repeat</keyword>
<dbReference type="GO" id="GO:0005737">
    <property type="term" value="C:cytoplasm"/>
    <property type="evidence" value="ECO:0007669"/>
    <property type="project" value="TreeGrafter"/>
</dbReference>
<dbReference type="InterPro" id="IPR000719">
    <property type="entry name" value="Prot_kinase_dom"/>
</dbReference>
<gene>
    <name evidence="16" type="ORF">WMY93_007843</name>
</gene>
<dbReference type="GO" id="GO:0005524">
    <property type="term" value="F:ATP binding"/>
    <property type="evidence" value="ECO:0007669"/>
    <property type="project" value="UniProtKB-KW"/>
</dbReference>
<keyword evidence="8" id="KW-0418">Kinase</keyword>
<feature type="region of interest" description="Disordered" evidence="14">
    <location>
        <begin position="284"/>
        <end position="335"/>
    </location>
</feature>
<dbReference type="GO" id="GO:0004674">
    <property type="term" value="F:protein serine/threonine kinase activity"/>
    <property type="evidence" value="ECO:0007669"/>
    <property type="project" value="UniProtKB-KW"/>
</dbReference>
<dbReference type="GO" id="GO:0007224">
    <property type="term" value="P:smoothened signaling pathway"/>
    <property type="evidence" value="ECO:0007669"/>
    <property type="project" value="TreeGrafter"/>
</dbReference>
<dbReference type="Pfam" id="PF00069">
    <property type="entry name" value="Pkinase"/>
    <property type="match status" value="1"/>
</dbReference>
<dbReference type="InterPro" id="IPR011009">
    <property type="entry name" value="Kinase-like_dom_sf"/>
</dbReference>
<keyword evidence="9" id="KW-0067">ATP-binding</keyword>
<evidence type="ECO:0000256" key="6">
    <source>
        <dbReference type="ARBA" id="ARBA00022737"/>
    </source>
</evidence>
<proteinExistence type="predicted"/>
<feature type="domain" description="Protein kinase" evidence="15">
    <location>
        <begin position="4"/>
        <end position="254"/>
    </location>
</feature>
<comment type="subcellular location">
    <subcellularLocation>
        <location evidence="1">Cytoplasm</location>
        <location evidence="1">Cytoskeleton</location>
    </subcellularLocation>
</comment>
<dbReference type="EC" id="2.7.11.1" evidence="2"/>
<evidence type="ECO:0000259" key="15">
    <source>
        <dbReference type="PROSITE" id="PS50011"/>
    </source>
</evidence>
<dbReference type="PANTHER" id="PTHR22983:SF6">
    <property type="entry name" value="SERINE_THREONINE-PROTEIN KINASE 36"/>
    <property type="match status" value="1"/>
</dbReference>
<keyword evidence="4" id="KW-0723">Serine/threonine-protein kinase</keyword>
<evidence type="ECO:0000256" key="7">
    <source>
        <dbReference type="ARBA" id="ARBA00022741"/>
    </source>
</evidence>
<dbReference type="PROSITE" id="PS50011">
    <property type="entry name" value="PROTEIN_KINASE_DOM"/>
    <property type="match status" value="1"/>
</dbReference>
<dbReference type="CDD" id="cd14002">
    <property type="entry name" value="STKc_STK36"/>
    <property type="match status" value="1"/>
</dbReference>
<dbReference type="SMART" id="SM00220">
    <property type="entry name" value="S_TKc"/>
    <property type="match status" value="1"/>
</dbReference>
<evidence type="ECO:0000256" key="12">
    <source>
        <dbReference type="ARBA" id="ARBA00048679"/>
    </source>
</evidence>
<dbReference type="SUPFAM" id="SSF56112">
    <property type="entry name" value="Protein kinase-like (PK-like)"/>
    <property type="match status" value="1"/>
</dbReference>
<evidence type="ECO:0000256" key="9">
    <source>
        <dbReference type="ARBA" id="ARBA00022840"/>
    </source>
</evidence>
<evidence type="ECO:0000256" key="8">
    <source>
        <dbReference type="ARBA" id="ARBA00022777"/>
    </source>
</evidence>
<evidence type="ECO:0000256" key="11">
    <source>
        <dbReference type="ARBA" id="ARBA00047899"/>
    </source>
</evidence>
<keyword evidence="10" id="KW-0206">Cytoskeleton</keyword>
<name>A0AAW0PE99_9GOBI</name>
<reference evidence="17" key="1">
    <citation type="submission" date="2024-04" db="EMBL/GenBank/DDBJ databases">
        <title>Salinicola lusitanus LLJ914,a marine bacterium isolated from the Okinawa Trough.</title>
        <authorList>
            <person name="Li J."/>
        </authorList>
    </citation>
    <scope>NUCLEOTIDE SEQUENCE [LARGE SCALE GENOMIC DNA]</scope>
</reference>
<evidence type="ECO:0000313" key="17">
    <source>
        <dbReference type="Proteomes" id="UP001460270"/>
    </source>
</evidence>
<dbReference type="InterPro" id="IPR008271">
    <property type="entry name" value="Ser/Thr_kinase_AS"/>
</dbReference>
<comment type="catalytic activity">
    <reaction evidence="11">
        <text>L-threonyl-[protein] + ATP = O-phospho-L-threonyl-[protein] + ADP + H(+)</text>
        <dbReference type="Rhea" id="RHEA:46608"/>
        <dbReference type="Rhea" id="RHEA-COMP:11060"/>
        <dbReference type="Rhea" id="RHEA-COMP:11605"/>
        <dbReference type="ChEBI" id="CHEBI:15378"/>
        <dbReference type="ChEBI" id="CHEBI:30013"/>
        <dbReference type="ChEBI" id="CHEBI:30616"/>
        <dbReference type="ChEBI" id="CHEBI:61977"/>
        <dbReference type="ChEBI" id="CHEBI:456216"/>
        <dbReference type="EC" id="2.7.11.1"/>
    </reaction>
</comment>
<keyword evidence="17" id="KW-1185">Reference proteome</keyword>
<evidence type="ECO:0000256" key="13">
    <source>
        <dbReference type="ARBA" id="ARBA00075375"/>
    </source>
</evidence>
<dbReference type="Pfam" id="PF02985">
    <property type="entry name" value="HEAT"/>
    <property type="match status" value="1"/>
</dbReference>
<evidence type="ECO:0000256" key="5">
    <source>
        <dbReference type="ARBA" id="ARBA00022679"/>
    </source>
</evidence>
<dbReference type="PROSITE" id="PS00108">
    <property type="entry name" value="PROTEIN_KINASE_ST"/>
    <property type="match status" value="1"/>
</dbReference>
<dbReference type="InterPro" id="IPR011989">
    <property type="entry name" value="ARM-like"/>
</dbReference>
<dbReference type="Gene3D" id="1.25.10.10">
    <property type="entry name" value="Leucine-rich Repeat Variant"/>
    <property type="match status" value="2"/>
</dbReference>
<dbReference type="GO" id="GO:0005856">
    <property type="term" value="C:cytoskeleton"/>
    <property type="evidence" value="ECO:0007669"/>
    <property type="project" value="UniProtKB-SubCell"/>
</dbReference>
<organism evidence="16 17">
    <name type="scientific">Mugilogobius chulae</name>
    <name type="common">yellowstripe goby</name>
    <dbReference type="NCBI Taxonomy" id="88201"/>
    <lineage>
        <taxon>Eukaryota</taxon>
        <taxon>Metazoa</taxon>
        <taxon>Chordata</taxon>
        <taxon>Craniata</taxon>
        <taxon>Vertebrata</taxon>
        <taxon>Euteleostomi</taxon>
        <taxon>Actinopterygii</taxon>
        <taxon>Neopterygii</taxon>
        <taxon>Teleostei</taxon>
        <taxon>Neoteleostei</taxon>
        <taxon>Acanthomorphata</taxon>
        <taxon>Gobiaria</taxon>
        <taxon>Gobiiformes</taxon>
        <taxon>Gobioidei</taxon>
        <taxon>Gobiidae</taxon>
        <taxon>Gobionellinae</taxon>
        <taxon>Mugilogobius</taxon>
    </lineage>
</organism>
<dbReference type="Gene3D" id="1.10.510.10">
    <property type="entry name" value="Transferase(Phosphotransferase) domain 1"/>
    <property type="match status" value="1"/>
</dbReference>
<evidence type="ECO:0000313" key="16">
    <source>
        <dbReference type="EMBL" id="KAK7925533.1"/>
    </source>
</evidence>
<evidence type="ECO:0000256" key="3">
    <source>
        <dbReference type="ARBA" id="ARBA00022490"/>
    </source>
</evidence>